<dbReference type="STRING" id="75743.A0A401NU12"/>
<evidence type="ECO:0000313" key="6">
    <source>
        <dbReference type="EMBL" id="GCB64383.1"/>
    </source>
</evidence>
<dbReference type="InterPro" id="IPR005225">
    <property type="entry name" value="Small_GTP-bd"/>
</dbReference>
<dbReference type="OrthoDB" id="14717at2759"/>
<evidence type="ECO:0000256" key="5">
    <source>
        <dbReference type="SAM" id="MobiDB-lite"/>
    </source>
</evidence>
<evidence type="ECO:0000256" key="3">
    <source>
        <dbReference type="PIRSR" id="PIRSR606689-1"/>
    </source>
</evidence>
<feature type="binding site" evidence="3">
    <location>
        <position position="140"/>
    </location>
    <ligand>
        <name>GTP</name>
        <dbReference type="ChEBI" id="CHEBI:37565"/>
    </ligand>
</feature>
<comment type="caution">
    <text evidence="6">The sequence shown here is derived from an EMBL/GenBank/DDBJ whole genome shotgun (WGS) entry which is preliminary data.</text>
</comment>
<keyword evidence="2 3" id="KW-0342">GTP-binding</keyword>
<feature type="binding site" evidence="3">
    <location>
        <begin position="94"/>
        <end position="101"/>
    </location>
    <ligand>
        <name>GTP</name>
        <dbReference type="ChEBI" id="CHEBI:37565"/>
    </ligand>
</feature>
<keyword evidence="7" id="KW-1185">Reference proteome</keyword>
<dbReference type="OMA" id="ENKSICH"/>
<feature type="compositionally biased region" description="Low complexity" evidence="5">
    <location>
        <begin position="372"/>
        <end position="383"/>
    </location>
</feature>
<feature type="binding site" evidence="3">
    <location>
        <begin position="196"/>
        <end position="199"/>
    </location>
    <ligand>
        <name>GTP</name>
        <dbReference type="ChEBI" id="CHEBI:37565"/>
    </ligand>
</feature>
<feature type="binding site" evidence="4">
    <location>
        <position position="101"/>
    </location>
    <ligand>
        <name>Mg(2+)</name>
        <dbReference type="ChEBI" id="CHEBI:18420"/>
    </ligand>
</feature>
<feature type="compositionally biased region" description="Basic and acidic residues" evidence="5">
    <location>
        <begin position="302"/>
        <end position="317"/>
    </location>
</feature>
<evidence type="ECO:0000313" key="7">
    <source>
        <dbReference type="Proteomes" id="UP000288216"/>
    </source>
</evidence>
<dbReference type="EMBL" id="BFAA01008046">
    <property type="protein sequence ID" value="GCB64383.1"/>
    <property type="molecule type" value="Genomic_DNA"/>
</dbReference>
<dbReference type="SMART" id="SM00177">
    <property type="entry name" value="ARF"/>
    <property type="match status" value="1"/>
</dbReference>
<feature type="region of interest" description="Disordered" evidence="5">
    <location>
        <begin position="276"/>
        <end position="322"/>
    </location>
</feature>
<gene>
    <name evidence="6" type="ORF">scyTo_0014760</name>
</gene>
<evidence type="ECO:0000256" key="2">
    <source>
        <dbReference type="ARBA" id="ARBA00023134"/>
    </source>
</evidence>
<keyword evidence="4" id="KW-0460">Magnesium</keyword>
<sequence length="475" mass="53256">MTSRFPDSTQQYLCRKLLPSVVTLQLGKSHRDYPCSSSLNSGCEAVSQSVCQSTCSDQPSPLSDSIMFSLITNCCTWARKVQEPIRNVTLLILGLNHAGKTAILKGIQKESPFLIRPNGGFSRTDLMVDRFNVTIFDLGGGEKVRNTWKNYYPEAHGFIFVVDSTDVKRMGEAGNALSEVLKHQKMSGKPVLVLANKQDKAEALPEFDIIEQISLGKLANENKSICHIEPCSATLDYAEKKLDKTIRKGLRWLLRAIAKDYADLCTRLLHDSTAPKIKEQEQSEGALPIRRIQGERKRRTRVGLEKHKREHLKDHAATPHTKITPLKRINNTINAQDEEKIRNAFVTKRKKKLRFGGSNVTLPGTKGLPNGSDSPSEMSNSESTPDQVRRERGDVQLDNFHPAESNTLTPGSLNTETITDSEKRNKRKKLKKKSKNKINSADTEDDFSRNVDLTAPLDLYRKALLALKTRPRANN</sequence>
<dbReference type="SMART" id="SM00178">
    <property type="entry name" value="SAR"/>
    <property type="match status" value="1"/>
</dbReference>
<accession>A0A401NU12</accession>
<dbReference type="GO" id="GO:0003924">
    <property type="term" value="F:GTPase activity"/>
    <property type="evidence" value="ECO:0007669"/>
    <property type="project" value="InterPro"/>
</dbReference>
<reference evidence="6 7" key="1">
    <citation type="journal article" date="2018" name="Nat. Ecol. Evol.">
        <title>Shark genomes provide insights into elasmobranch evolution and the origin of vertebrates.</title>
        <authorList>
            <person name="Hara Y"/>
            <person name="Yamaguchi K"/>
            <person name="Onimaru K"/>
            <person name="Kadota M"/>
            <person name="Koyanagi M"/>
            <person name="Keeley SD"/>
            <person name="Tatsumi K"/>
            <person name="Tanaka K"/>
            <person name="Motone F"/>
            <person name="Kageyama Y"/>
            <person name="Nozu R"/>
            <person name="Adachi N"/>
            <person name="Nishimura O"/>
            <person name="Nakagawa R"/>
            <person name="Tanegashima C"/>
            <person name="Kiyatake I"/>
            <person name="Matsumoto R"/>
            <person name="Murakumo K"/>
            <person name="Nishida K"/>
            <person name="Terakita A"/>
            <person name="Kuratani S"/>
            <person name="Sato K"/>
            <person name="Hyodo S Kuraku.S."/>
        </authorList>
    </citation>
    <scope>NUCLEOTIDE SEQUENCE [LARGE SCALE GENOMIC DNA]</scope>
</reference>
<dbReference type="GO" id="GO:0097500">
    <property type="term" value="P:receptor localization to non-motile cilium"/>
    <property type="evidence" value="ECO:0007669"/>
    <property type="project" value="TreeGrafter"/>
</dbReference>
<dbReference type="Pfam" id="PF00025">
    <property type="entry name" value="Arf"/>
    <property type="match status" value="1"/>
</dbReference>
<dbReference type="GO" id="GO:0046872">
    <property type="term" value="F:metal ion binding"/>
    <property type="evidence" value="ECO:0007669"/>
    <property type="project" value="UniProtKB-KW"/>
</dbReference>
<dbReference type="GO" id="GO:0060170">
    <property type="term" value="C:ciliary membrane"/>
    <property type="evidence" value="ECO:0007669"/>
    <property type="project" value="TreeGrafter"/>
</dbReference>
<dbReference type="GO" id="GO:0097730">
    <property type="term" value="C:non-motile cilium"/>
    <property type="evidence" value="ECO:0007669"/>
    <property type="project" value="TreeGrafter"/>
</dbReference>
<dbReference type="InterPro" id="IPR051995">
    <property type="entry name" value="Ciliary_GTPase"/>
</dbReference>
<feature type="region of interest" description="Disordered" evidence="5">
    <location>
        <begin position="356"/>
        <end position="447"/>
    </location>
</feature>
<protein>
    <recommendedName>
        <fullName evidence="8">ADP-ribosylation factor-like protein 13B</fullName>
    </recommendedName>
</protein>
<dbReference type="Gene3D" id="3.40.50.300">
    <property type="entry name" value="P-loop containing nucleotide triphosphate hydrolases"/>
    <property type="match status" value="1"/>
</dbReference>
<evidence type="ECO:0000256" key="1">
    <source>
        <dbReference type="ARBA" id="ARBA00022741"/>
    </source>
</evidence>
<dbReference type="GO" id="GO:1905515">
    <property type="term" value="P:non-motile cilium assembly"/>
    <property type="evidence" value="ECO:0007669"/>
    <property type="project" value="TreeGrafter"/>
</dbReference>
<feature type="compositionally biased region" description="Polar residues" evidence="5">
    <location>
        <begin position="404"/>
        <end position="418"/>
    </location>
</feature>
<dbReference type="SUPFAM" id="SSF52540">
    <property type="entry name" value="P-loop containing nucleoside triphosphate hydrolases"/>
    <property type="match status" value="1"/>
</dbReference>
<keyword evidence="1 3" id="KW-0547">Nucleotide-binding</keyword>
<evidence type="ECO:0000256" key="4">
    <source>
        <dbReference type="PIRSR" id="PIRSR606689-2"/>
    </source>
</evidence>
<dbReference type="NCBIfam" id="TIGR00231">
    <property type="entry name" value="small_GTP"/>
    <property type="match status" value="1"/>
</dbReference>
<dbReference type="Proteomes" id="UP000288216">
    <property type="component" value="Unassembled WGS sequence"/>
</dbReference>
<dbReference type="GO" id="GO:0005525">
    <property type="term" value="F:GTP binding"/>
    <property type="evidence" value="ECO:0007669"/>
    <property type="project" value="UniProtKB-KW"/>
</dbReference>
<dbReference type="PRINTS" id="PR00328">
    <property type="entry name" value="SAR1GTPBP"/>
</dbReference>
<dbReference type="PANTHER" id="PTHR46090:SF4">
    <property type="entry name" value="ADP RIBOSYLATION FACTOR LIKE GTPASE 13A"/>
    <property type="match status" value="1"/>
</dbReference>
<dbReference type="PANTHER" id="PTHR46090">
    <property type="entry name" value="ADP-RIBOSYLATION FACTOR-LIKE PROTEIN 13B"/>
    <property type="match status" value="1"/>
</dbReference>
<dbReference type="InterPro" id="IPR006689">
    <property type="entry name" value="Small_GTPase_ARF/SAR"/>
</dbReference>
<feature type="compositionally biased region" description="Basic residues" evidence="5">
    <location>
        <begin position="424"/>
        <end position="436"/>
    </location>
</feature>
<dbReference type="AlphaFoldDB" id="A0A401NU12"/>
<organism evidence="6 7">
    <name type="scientific">Scyliorhinus torazame</name>
    <name type="common">Cloudy catshark</name>
    <name type="synonym">Catulus torazame</name>
    <dbReference type="NCBI Taxonomy" id="75743"/>
    <lineage>
        <taxon>Eukaryota</taxon>
        <taxon>Metazoa</taxon>
        <taxon>Chordata</taxon>
        <taxon>Craniata</taxon>
        <taxon>Vertebrata</taxon>
        <taxon>Chondrichthyes</taxon>
        <taxon>Elasmobranchii</taxon>
        <taxon>Galeomorphii</taxon>
        <taxon>Galeoidea</taxon>
        <taxon>Carcharhiniformes</taxon>
        <taxon>Scyliorhinidae</taxon>
        <taxon>Scyliorhinus</taxon>
    </lineage>
</organism>
<name>A0A401NU12_SCYTO</name>
<evidence type="ECO:0008006" key="8">
    <source>
        <dbReference type="Google" id="ProtNLM"/>
    </source>
</evidence>
<keyword evidence="4" id="KW-0479">Metal-binding</keyword>
<dbReference type="InterPro" id="IPR027417">
    <property type="entry name" value="P-loop_NTPase"/>
</dbReference>
<dbReference type="FunFam" id="3.40.50.300:FF:000415">
    <property type="entry name" value="ADP-ribosylation factor-like GTPase 13B"/>
    <property type="match status" value="1"/>
</dbReference>
<proteinExistence type="predicted"/>
<dbReference type="PROSITE" id="PS51417">
    <property type="entry name" value="ARF"/>
    <property type="match status" value="1"/>
</dbReference>